<dbReference type="AlphaFoldDB" id="A0A084JPS1"/>
<evidence type="ECO:0000313" key="4">
    <source>
        <dbReference type="EMBL" id="KEZ90955.1"/>
    </source>
</evidence>
<sequence>MEPEYRNRKPKEVRRLIREGVIQSPTTGMCGGYAQGNLVILPEEMAWDFLLFCQRNQKACPLLEVSDAGSRSFSLTAEESDIPRDIPRYRVYEYGECTGEYTDVSDLFEDYQRTRGKLVSFLIGCSFSFETALLEAGIPVRQIEERVNVPMFHTNIPCTPAGVFSGNLVVSMRPIPHHQVSSAVAITASMPKVHGGPVHIGYPEVLGIKDINKPDFGDPVTIHDGEVPVFWPCGVTPQAVVMNSRPPFVITHAPGHMFITDLKNAELKD</sequence>
<dbReference type="EMBL" id="JPME01000008">
    <property type="protein sequence ID" value="KEZ90955.1"/>
    <property type="molecule type" value="Genomic_DNA"/>
</dbReference>
<organism evidence="4 5">
    <name type="scientific">Lacrimispora celerecrescens</name>
    <dbReference type="NCBI Taxonomy" id="29354"/>
    <lineage>
        <taxon>Bacteria</taxon>
        <taxon>Bacillati</taxon>
        <taxon>Bacillota</taxon>
        <taxon>Clostridia</taxon>
        <taxon>Lachnospirales</taxon>
        <taxon>Lachnospiraceae</taxon>
        <taxon>Lacrimispora</taxon>
    </lineage>
</organism>
<evidence type="ECO:0000313" key="5">
    <source>
        <dbReference type="Proteomes" id="UP000028525"/>
    </source>
</evidence>
<dbReference type="Pfam" id="PF07286">
    <property type="entry name" value="D-Glu_cyclase"/>
    <property type="match status" value="1"/>
</dbReference>
<evidence type="ECO:0000256" key="1">
    <source>
        <dbReference type="ARBA" id="ARBA00007896"/>
    </source>
</evidence>
<dbReference type="Proteomes" id="UP000028525">
    <property type="component" value="Unassembled WGS sequence"/>
</dbReference>
<name>A0A084JPS1_9FIRM</name>
<dbReference type="Gene3D" id="3.30.2040.10">
    <property type="entry name" value="PSTPO5379-like domain"/>
    <property type="match status" value="1"/>
</dbReference>
<dbReference type="EC" id="4.2.1.-" evidence="3"/>
<keyword evidence="2 3" id="KW-0456">Lyase</keyword>
<dbReference type="RefSeq" id="WP_038279038.1">
    <property type="nucleotide sequence ID" value="NZ_JPME01000008.1"/>
</dbReference>
<keyword evidence="5" id="KW-1185">Reference proteome</keyword>
<evidence type="ECO:0000256" key="3">
    <source>
        <dbReference type="HAMAP-Rule" id="MF_01830"/>
    </source>
</evidence>
<dbReference type="HAMAP" id="MF_01830">
    <property type="entry name" value="Hydro_lyase"/>
    <property type="match status" value="1"/>
</dbReference>
<dbReference type="PANTHER" id="PTHR32022">
    <property type="entry name" value="D-GLUTAMATE CYCLASE, MITOCHONDRIAL"/>
    <property type="match status" value="1"/>
</dbReference>
<comment type="similarity">
    <text evidence="1 3">Belongs to the D-glutamate cyclase family.</text>
</comment>
<dbReference type="PANTHER" id="PTHR32022:SF10">
    <property type="entry name" value="D-GLUTAMATE CYCLASE, MITOCHONDRIAL"/>
    <property type="match status" value="1"/>
</dbReference>
<evidence type="ECO:0000256" key="2">
    <source>
        <dbReference type="ARBA" id="ARBA00023239"/>
    </source>
</evidence>
<dbReference type="InterPro" id="IPR038021">
    <property type="entry name" value="Putative_hydro-lyase"/>
</dbReference>
<dbReference type="OrthoDB" id="149585at2"/>
<dbReference type="FunFam" id="3.30.2040.10:FF:000001">
    <property type="entry name" value="D-glutamate cyclase, mitochondrial"/>
    <property type="match status" value="1"/>
</dbReference>
<reference evidence="4 5" key="1">
    <citation type="submission" date="2014-07" db="EMBL/GenBank/DDBJ databases">
        <title>Draft genome of Clostridium celerecrescens 152B isolated from sediments associated with methane hydrate from Krishna Godavari basin.</title>
        <authorList>
            <person name="Honkalas V.S."/>
            <person name="Dabir A.P."/>
            <person name="Arora P."/>
            <person name="Dhakephalkar P.K."/>
        </authorList>
    </citation>
    <scope>NUCLEOTIDE SEQUENCE [LARGE SCALE GENOMIC DNA]</scope>
    <source>
        <strain evidence="4 5">152B</strain>
    </source>
</reference>
<dbReference type="InterPro" id="IPR009906">
    <property type="entry name" value="D-Glu_cyclase"/>
</dbReference>
<comment type="caution">
    <text evidence="4">The sequence shown here is derived from an EMBL/GenBank/DDBJ whole genome shotgun (WGS) entry which is preliminary data.</text>
</comment>
<dbReference type="InterPro" id="IPR016938">
    <property type="entry name" value="UPF0317"/>
</dbReference>
<proteinExistence type="inferred from homology"/>
<dbReference type="PIRSF" id="PIRSF029755">
    <property type="entry name" value="UCP029755"/>
    <property type="match status" value="1"/>
</dbReference>
<dbReference type="GO" id="GO:0016829">
    <property type="term" value="F:lyase activity"/>
    <property type="evidence" value="ECO:0007669"/>
    <property type="project" value="UniProtKB-KW"/>
</dbReference>
<protein>
    <recommendedName>
        <fullName evidence="3">Putative hydro-lyase IO98_06135</fullName>
        <ecNumber evidence="3">4.2.1.-</ecNumber>
    </recommendedName>
</protein>
<dbReference type="SUPFAM" id="SSF160920">
    <property type="entry name" value="PSTPO5379-like"/>
    <property type="match status" value="1"/>
</dbReference>
<accession>A0A084JPS1</accession>
<dbReference type="NCBIfam" id="NF003969">
    <property type="entry name" value="PRK05463.1"/>
    <property type="match status" value="1"/>
</dbReference>
<gene>
    <name evidence="4" type="ORF">IO98_06135</name>
</gene>
<dbReference type="STRING" id="29354.IO98_06135"/>
<dbReference type="Gene3D" id="3.40.1640.10">
    <property type="entry name" value="PSTPO5379-like"/>
    <property type="match status" value="1"/>
</dbReference>